<evidence type="ECO:0000313" key="2">
    <source>
        <dbReference type="EMBL" id="MCE4538290.1"/>
    </source>
</evidence>
<dbReference type="InterPro" id="IPR036515">
    <property type="entry name" value="Transposase_17_sf"/>
</dbReference>
<keyword evidence="3" id="KW-1185">Reference proteome</keyword>
<reference evidence="2 3" key="1">
    <citation type="submission" date="2021-12" db="EMBL/GenBank/DDBJ databases">
        <title>Genome seq of p7.</title>
        <authorList>
            <person name="Seo T."/>
        </authorList>
    </citation>
    <scope>NUCLEOTIDE SEQUENCE [LARGE SCALE GENOMIC DNA]</scope>
    <source>
        <strain evidence="2 3">P7</strain>
    </source>
</reference>
<dbReference type="EMBL" id="JAJTWT010000005">
    <property type="protein sequence ID" value="MCE4538290.1"/>
    <property type="molecule type" value="Genomic_DNA"/>
</dbReference>
<protein>
    <recommendedName>
        <fullName evidence="1">Transposase IS200-like domain-containing protein</fullName>
    </recommendedName>
</protein>
<dbReference type="Gene3D" id="3.30.70.1290">
    <property type="entry name" value="Transposase IS200-like"/>
    <property type="match status" value="1"/>
</dbReference>
<feature type="domain" description="Transposase IS200-like" evidence="1">
    <location>
        <begin position="7"/>
        <end position="119"/>
    </location>
</feature>
<dbReference type="InterPro" id="IPR002686">
    <property type="entry name" value="Transposase_17"/>
</dbReference>
<gene>
    <name evidence="2" type="ORF">LXT12_13615</name>
</gene>
<name>A0ABS8XM35_9BURK</name>
<evidence type="ECO:0000313" key="3">
    <source>
        <dbReference type="Proteomes" id="UP001201463"/>
    </source>
</evidence>
<dbReference type="Proteomes" id="UP001201463">
    <property type="component" value="Unassembled WGS sequence"/>
</dbReference>
<evidence type="ECO:0000259" key="1">
    <source>
        <dbReference type="SMART" id="SM01321"/>
    </source>
</evidence>
<sequence>MEYSIPRSASTWHICWQAATGRDLVADSRLVGRVRERLLNAHRAEGRQLLHYLMMPTEIHLLSCLPVGQSPPAIVRAIAAVVSRWVRETQPVRGPVFAARYRAHEIRSDSELEREIRMLAWRPVQIGLCVTPVHYTHASLRTTLGLNRAQGFDSRALLGLFGATVPEARKGLRGVVRRRPGEAEWREWELNHGLTLAVGSIGPSFGMAREVKGDAAILVAAADSRDIDGGLKLLERWVAVRLGLDADQDLSSLAGPQGARARALVGGLAVRMDLCPAAAVARHFKRAKATLCEQMTASRLREDDRRLIATPIQLVLDELAALNRF</sequence>
<dbReference type="SUPFAM" id="SSF143422">
    <property type="entry name" value="Transposase IS200-like"/>
    <property type="match status" value="1"/>
</dbReference>
<comment type="caution">
    <text evidence="2">The sequence shown here is derived from an EMBL/GenBank/DDBJ whole genome shotgun (WGS) entry which is preliminary data.</text>
</comment>
<proteinExistence type="predicted"/>
<dbReference type="RefSeq" id="WP_233392730.1">
    <property type="nucleotide sequence ID" value="NZ_JAJTWT010000005.1"/>
</dbReference>
<dbReference type="SMART" id="SM01321">
    <property type="entry name" value="Y1_Tnp"/>
    <property type="match status" value="1"/>
</dbReference>
<organism evidence="2 3">
    <name type="scientific">Pelomonas caseinilytica</name>
    <dbReference type="NCBI Taxonomy" id="2906763"/>
    <lineage>
        <taxon>Bacteria</taxon>
        <taxon>Pseudomonadati</taxon>
        <taxon>Pseudomonadota</taxon>
        <taxon>Betaproteobacteria</taxon>
        <taxon>Burkholderiales</taxon>
        <taxon>Sphaerotilaceae</taxon>
        <taxon>Roseateles</taxon>
    </lineage>
</organism>
<accession>A0ABS8XM35</accession>